<dbReference type="Proteomes" id="UP000234681">
    <property type="component" value="Chromosome 3"/>
</dbReference>
<evidence type="ECO:0000313" key="2">
    <source>
        <dbReference type="EMBL" id="EDL93182.1"/>
    </source>
</evidence>
<feature type="compositionally biased region" description="Polar residues" evidence="1">
    <location>
        <begin position="13"/>
        <end position="24"/>
    </location>
</feature>
<evidence type="ECO:0000256" key="1">
    <source>
        <dbReference type="SAM" id="MobiDB-lite"/>
    </source>
</evidence>
<feature type="region of interest" description="Disordered" evidence="1">
    <location>
        <begin position="1"/>
        <end position="24"/>
    </location>
</feature>
<protein>
    <submittedName>
        <fullName evidence="2">RCG45743</fullName>
    </submittedName>
</protein>
<reference evidence="2 3" key="1">
    <citation type="submission" date="2005-09" db="EMBL/GenBank/DDBJ databases">
        <authorList>
            <person name="Mural R.J."/>
            <person name="Li P.W."/>
            <person name="Adams M.D."/>
            <person name="Amanatides P.G."/>
            <person name="Baden-Tillson H."/>
            <person name="Barnstead M."/>
            <person name="Chin S.H."/>
            <person name="Dew I."/>
            <person name="Evans C.A."/>
            <person name="Ferriera S."/>
            <person name="Flanigan M."/>
            <person name="Fosler C."/>
            <person name="Glodek A."/>
            <person name="Gu Z."/>
            <person name="Holt R.A."/>
            <person name="Jennings D."/>
            <person name="Kraft C.L."/>
            <person name="Lu F."/>
            <person name="Nguyen T."/>
            <person name="Nusskern D.R."/>
            <person name="Pfannkoch C.M."/>
            <person name="Sitter C."/>
            <person name="Sutton G.G."/>
            <person name="Venter J.C."/>
            <person name="Wang Z."/>
            <person name="Woodage T."/>
            <person name="Zheng X.H."/>
            <person name="Zhong F."/>
        </authorList>
    </citation>
    <scope>NUCLEOTIDE SEQUENCE [LARGE SCALE GENOMIC DNA]</scope>
    <source>
        <strain>BN</strain>
        <strain evidence="3">Sprague-Dawley</strain>
    </source>
</reference>
<dbReference type="EMBL" id="CH474001">
    <property type="protein sequence ID" value="EDL93182.1"/>
    <property type="molecule type" value="Genomic_DNA"/>
</dbReference>
<dbReference type="AlphaFoldDB" id="A6JUB6"/>
<accession>A6JUB6</accession>
<name>A6JUB6_RAT</name>
<gene>
    <name evidence="2" type="ORF">rCG_45743</name>
</gene>
<evidence type="ECO:0000313" key="3">
    <source>
        <dbReference type="Proteomes" id="UP000234681"/>
    </source>
</evidence>
<sequence length="122" mass="13821">MQREVRIPPPSHVFSQRSPRLMSSSGLHDALAHRRQGHRGKCLLTDPNGLTTLFWRSSYLLLQRPLQQDGWTDGRKEPNTTLCFSPQPPHPTSCLPLVTAGHPDLPSLFERAQGGRKRHQEL</sequence>
<proteinExistence type="predicted"/>
<organism evidence="2 3">
    <name type="scientific">Rattus norvegicus</name>
    <name type="common">Rat</name>
    <dbReference type="NCBI Taxonomy" id="10116"/>
    <lineage>
        <taxon>Eukaryota</taxon>
        <taxon>Metazoa</taxon>
        <taxon>Chordata</taxon>
        <taxon>Craniata</taxon>
        <taxon>Vertebrata</taxon>
        <taxon>Euteleostomi</taxon>
        <taxon>Mammalia</taxon>
        <taxon>Eutheria</taxon>
        <taxon>Euarchontoglires</taxon>
        <taxon>Glires</taxon>
        <taxon>Rodentia</taxon>
        <taxon>Myomorpha</taxon>
        <taxon>Muroidea</taxon>
        <taxon>Muridae</taxon>
        <taxon>Murinae</taxon>
        <taxon>Rattus</taxon>
    </lineage>
</organism>